<dbReference type="PANTHER" id="PTHR10492">
    <property type="match status" value="1"/>
</dbReference>
<dbReference type="RefSeq" id="XP_019090719.1">
    <property type="nucleotide sequence ID" value="XM_019235174.1"/>
</dbReference>
<evidence type="ECO:0000313" key="2">
    <source>
        <dbReference type="RefSeq" id="XP_019090719.1"/>
    </source>
</evidence>
<reference evidence="1" key="1">
    <citation type="journal article" date="2014" name="Nat. Commun.">
        <title>The emerging biofuel crop Camelina sativa retains a highly undifferentiated hexaploid genome structure.</title>
        <authorList>
            <person name="Kagale S."/>
            <person name="Koh C."/>
            <person name="Nixon J."/>
            <person name="Bollina V."/>
            <person name="Clarke W.E."/>
            <person name="Tuteja R."/>
            <person name="Spillane C."/>
            <person name="Robinson S.J."/>
            <person name="Links M.G."/>
            <person name="Clarke C."/>
            <person name="Higgins E.E."/>
            <person name="Huebert T."/>
            <person name="Sharpe A.G."/>
            <person name="Parkin I.A."/>
        </authorList>
    </citation>
    <scope>NUCLEOTIDE SEQUENCE [LARGE SCALE GENOMIC DNA]</scope>
    <source>
        <strain evidence="1">cv. DH55</strain>
    </source>
</reference>
<dbReference type="Proteomes" id="UP000694864">
    <property type="component" value="Chromosome 1"/>
</dbReference>
<dbReference type="PANTHER" id="PTHR10492:SF90">
    <property type="entry name" value="ATP-DEPENDENT DNA HELICASE"/>
    <property type="match status" value="1"/>
</dbReference>
<name>A0ABM1QVD1_CAMSA</name>
<dbReference type="GeneID" id="109128518"/>
<accession>A0ABM1QVD1</accession>
<protein>
    <submittedName>
        <fullName evidence="2">Uncharacterized protein LOC109128518</fullName>
    </submittedName>
</protein>
<sequence length="146" mass="16494">MRLNKFDADFAAWILQVRDGNSMLASTNPEENVGGCRIATDEGLMLPNRGNRLAAISIAAYPTFSQSFKERHYLTERAILTPRNETVREINEYQLSMVPGDSKEYLSSDSLQTELAPRGDWSNLYTVEYLNSLDFPGLPIQEICLK</sequence>
<proteinExistence type="predicted"/>
<organism evidence="1 2">
    <name type="scientific">Camelina sativa</name>
    <name type="common">False flax</name>
    <name type="synonym">Myagrum sativum</name>
    <dbReference type="NCBI Taxonomy" id="90675"/>
    <lineage>
        <taxon>Eukaryota</taxon>
        <taxon>Viridiplantae</taxon>
        <taxon>Streptophyta</taxon>
        <taxon>Embryophyta</taxon>
        <taxon>Tracheophyta</taxon>
        <taxon>Spermatophyta</taxon>
        <taxon>Magnoliopsida</taxon>
        <taxon>eudicotyledons</taxon>
        <taxon>Gunneridae</taxon>
        <taxon>Pentapetalae</taxon>
        <taxon>rosids</taxon>
        <taxon>malvids</taxon>
        <taxon>Brassicales</taxon>
        <taxon>Brassicaceae</taxon>
        <taxon>Camelineae</taxon>
        <taxon>Camelina</taxon>
    </lineage>
</organism>
<evidence type="ECO:0000313" key="1">
    <source>
        <dbReference type="Proteomes" id="UP000694864"/>
    </source>
</evidence>
<gene>
    <name evidence="2" type="primary">LOC109128518</name>
</gene>
<reference evidence="2" key="2">
    <citation type="submission" date="2025-08" db="UniProtKB">
        <authorList>
            <consortium name="RefSeq"/>
        </authorList>
    </citation>
    <scope>IDENTIFICATION</scope>
    <source>
        <tissue evidence="2">Leaf</tissue>
    </source>
</reference>
<keyword evidence="1" id="KW-1185">Reference proteome</keyword>